<dbReference type="Proteomes" id="UP000814033">
    <property type="component" value="Unassembled WGS sequence"/>
</dbReference>
<gene>
    <name evidence="1" type="ORF">FA95DRAFT_1585439</name>
</gene>
<sequence>MPLYENDQPQLDNNIPVEVPQLRHRRRRHKYGSGKPIKDWLPFRELFLNEIIRLEGLGDVAKLPLCGDCGVEVGDLRCTDCMLGTRFCTSCVVSAHQKLLFHRLQRWNGSFHEKCTLYQAGLRIQLGHDGHTCPKPVLKTSPMTIIDVSGVHDVHVNFCACGIVGASHHTTQLLRASLWPATVHRPQSAITIRTLKLFHVLNLQSKLNVYNFWCTLRTGHAHVPSGIESTKQGGFAVQCPLCPQPGMNMPDGWEDAPEDER</sequence>
<accession>A0ACB8R4B3</accession>
<evidence type="ECO:0000313" key="1">
    <source>
        <dbReference type="EMBL" id="KAI0038712.1"/>
    </source>
</evidence>
<keyword evidence="2" id="KW-1185">Reference proteome</keyword>
<evidence type="ECO:0000313" key="2">
    <source>
        <dbReference type="Proteomes" id="UP000814033"/>
    </source>
</evidence>
<dbReference type="EMBL" id="MU276430">
    <property type="protein sequence ID" value="KAI0038712.1"/>
    <property type="molecule type" value="Genomic_DNA"/>
</dbReference>
<protein>
    <submittedName>
        <fullName evidence="1">Uncharacterized protein</fullName>
    </submittedName>
</protein>
<reference evidence="1" key="2">
    <citation type="journal article" date="2022" name="New Phytol.">
        <title>Evolutionary transition to the ectomycorrhizal habit in the genomes of a hyperdiverse lineage of mushroom-forming fungi.</title>
        <authorList>
            <person name="Looney B."/>
            <person name="Miyauchi S."/>
            <person name="Morin E."/>
            <person name="Drula E."/>
            <person name="Courty P.E."/>
            <person name="Kohler A."/>
            <person name="Kuo A."/>
            <person name="LaButti K."/>
            <person name="Pangilinan J."/>
            <person name="Lipzen A."/>
            <person name="Riley R."/>
            <person name="Andreopoulos W."/>
            <person name="He G."/>
            <person name="Johnson J."/>
            <person name="Nolan M."/>
            <person name="Tritt A."/>
            <person name="Barry K.W."/>
            <person name="Grigoriev I.V."/>
            <person name="Nagy L.G."/>
            <person name="Hibbett D."/>
            <person name="Henrissat B."/>
            <person name="Matheny P.B."/>
            <person name="Labbe J."/>
            <person name="Martin F.M."/>
        </authorList>
    </citation>
    <scope>NUCLEOTIDE SEQUENCE</scope>
    <source>
        <strain evidence="1">FP105234-sp</strain>
    </source>
</reference>
<reference evidence="1" key="1">
    <citation type="submission" date="2021-02" db="EMBL/GenBank/DDBJ databases">
        <authorList>
            <consortium name="DOE Joint Genome Institute"/>
            <person name="Ahrendt S."/>
            <person name="Looney B.P."/>
            <person name="Miyauchi S."/>
            <person name="Morin E."/>
            <person name="Drula E."/>
            <person name="Courty P.E."/>
            <person name="Chicoki N."/>
            <person name="Fauchery L."/>
            <person name="Kohler A."/>
            <person name="Kuo A."/>
            <person name="Labutti K."/>
            <person name="Pangilinan J."/>
            <person name="Lipzen A."/>
            <person name="Riley R."/>
            <person name="Andreopoulos W."/>
            <person name="He G."/>
            <person name="Johnson J."/>
            <person name="Barry K.W."/>
            <person name="Grigoriev I.V."/>
            <person name="Nagy L."/>
            <person name="Hibbett D."/>
            <person name="Henrissat B."/>
            <person name="Matheny P.B."/>
            <person name="Labbe J."/>
            <person name="Martin F."/>
        </authorList>
    </citation>
    <scope>NUCLEOTIDE SEQUENCE</scope>
    <source>
        <strain evidence="1">FP105234-sp</strain>
    </source>
</reference>
<name>A0ACB8R4B3_9AGAM</name>
<organism evidence="1 2">
    <name type="scientific">Auriscalpium vulgare</name>
    <dbReference type="NCBI Taxonomy" id="40419"/>
    <lineage>
        <taxon>Eukaryota</taxon>
        <taxon>Fungi</taxon>
        <taxon>Dikarya</taxon>
        <taxon>Basidiomycota</taxon>
        <taxon>Agaricomycotina</taxon>
        <taxon>Agaricomycetes</taxon>
        <taxon>Russulales</taxon>
        <taxon>Auriscalpiaceae</taxon>
        <taxon>Auriscalpium</taxon>
    </lineage>
</organism>
<comment type="caution">
    <text evidence="1">The sequence shown here is derived from an EMBL/GenBank/DDBJ whole genome shotgun (WGS) entry which is preliminary data.</text>
</comment>
<proteinExistence type="predicted"/>